<feature type="signal peptide" evidence="4">
    <location>
        <begin position="1"/>
        <end position="40"/>
    </location>
</feature>
<dbReference type="AlphaFoldDB" id="A0A0D2GE87"/>
<keyword evidence="2" id="KW-0813">Transport</keyword>
<keyword evidence="3 4" id="KW-0732">Signal</keyword>
<dbReference type="InterPro" id="IPR018389">
    <property type="entry name" value="DctP_fam"/>
</dbReference>
<dbReference type="EMBL" id="AZAC01000016">
    <property type="protein sequence ID" value="KIX13312.1"/>
    <property type="molecule type" value="Genomic_DNA"/>
</dbReference>
<dbReference type="Proteomes" id="UP000032233">
    <property type="component" value="Unassembled WGS sequence"/>
</dbReference>
<organism evidence="5 6">
    <name type="scientific">Dethiosulfatarculus sandiegensis</name>
    <dbReference type="NCBI Taxonomy" id="1429043"/>
    <lineage>
        <taxon>Bacteria</taxon>
        <taxon>Pseudomonadati</taxon>
        <taxon>Thermodesulfobacteriota</taxon>
        <taxon>Desulfarculia</taxon>
        <taxon>Desulfarculales</taxon>
        <taxon>Desulfarculaceae</taxon>
        <taxon>Dethiosulfatarculus</taxon>
    </lineage>
</organism>
<dbReference type="PANTHER" id="PTHR33376:SF7">
    <property type="entry name" value="C4-DICARBOXYLATE-BINDING PROTEIN DCTB"/>
    <property type="match status" value="1"/>
</dbReference>
<name>A0A0D2GE87_9BACT</name>
<dbReference type="PIRSF" id="PIRSF006470">
    <property type="entry name" value="DctB"/>
    <property type="match status" value="1"/>
</dbReference>
<dbReference type="InParanoid" id="A0A0D2GE87"/>
<dbReference type="OrthoDB" id="8690069at2"/>
<dbReference type="Gene3D" id="3.40.190.170">
    <property type="entry name" value="Bacterial extracellular solute-binding protein, family 7"/>
    <property type="match status" value="1"/>
</dbReference>
<dbReference type="GO" id="GO:0055085">
    <property type="term" value="P:transmembrane transport"/>
    <property type="evidence" value="ECO:0007669"/>
    <property type="project" value="InterPro"/>
</dbReference>
<sequence length="347" mass="38224">MGKGLFCINQIPKRKKMKRSTLVIIAAVLALSMLAAPAMAKTYKMRLATVVSAPHPWIDAAKFMAKTLAEKSNGQIKLTVHASSSLGSDQTTIDEMRMGTIDMVVGGTSPAAVFVPEFQLFSLPYLFADYDKFYKATDVNSPVFKYIAKSYQDRKLNLKLMALGGGGVRNCSNNLKPIVKPEDMSGMKMRVPGNPIVSKIWAATGALPSPLPWKEIYSAMQTGVVNCFESSISGYFGSRYYEVAPYHSKTQHQFMVSHISMSMVSYKRLPKDLQKLVEEVAAEAGKMITAGGRKADTDKLKILVEKHGVKVNDVDKAAFIKLFAPLQDELAKEAKQTALLQKVREVK</sequence>
<accession>A0A0D2GE87</accession>
<keyword evidence="6" id="KW-1185">Reference proteome</keyword>
<reference evidence="5 6" key="1">
    <citation type="submission" date="2013-11" db="EMBL/GenBank/DDBJ databases">
        <title>Metagenomic analysis of a methanogenic consortium involved in long chain n-alkane degradation.</title>
        <authorList>
            <person name="Davidova I.A."/>
            <person name="Callaghan A.V."/>
            <person name="Wawrik B."/>
            <person name="Pruitt S."/>
            <person name="Marks C."/>
            <person name="Duncan K.E."/>
            <person name="Suflita J.M."/>
        </authorList>
    </citation>
    <scope>NUCLEOTIDE SEQUENCE [LARGE SCALE GENOMIC DNA]</scope>
    <source>
        <strain evidence="5 6">SPR</strain>
    </source>
</reference>
<evidence type="ECO:0000313" key="5">
    <source>
        <dbReference type="EMBL" id="KIX13312.1"/>
    </source>
</evidence>
<dbReference type="NCBIfam" id="TIGR00787">
    <property type="entry name" value="dctP"/>
    <property type="match status" value="1"/>
</dbReference>
<evidence type="ECO:0000256" key="4">
    <source>
        <dbReference type="SAM" id="SignalP"/>
    </source>
</evidence>
<dbReference type="GO" id="GO:0030288">
    <property type="term" value="C:outer membrane-bounded periplasmic space"/>
    <property type="evidence" value="ECO:0007669"/>
    <property type="project" value="InterPro"/>
</dbReference>
<protein>
    <submittedName>
        <fullName evidence="5">C4-dicarboxylate ABC transporter</fullName>
    </submittedName>
</protein>
<gene>
    <name evidence="5" type="ORF">X474_13870</name>
</gene>
<evidence type="ECO:0000256" key="3">
    <source>
        <dbReference type="ARBA" id="ARBA00022729"/>
    </source>
</evidence>
<dbReference type="InterPro" id="IPR004682">
    <property type="entry name" value="TRAP_DctP"/>
</dbReference>
<dbReference type="NCBIfam" id="NF037995">
    <property type="entry name" value="TRAP_S1"/>
    <property type="match status" value="1"/>
</dbReference>
<dbReference type="CDD" id="cd13603">
    <property type="entry name" value="PBP2_TRAP_Siap_TeaA_like"/>
    <property type="match status" value="1"/>
</dbReference>
<evidence type="ECO:0000313" key="6">
    <source>
        <dbReference type="Proteomes" id="UP000032233"/>
    </source>
</evidence>
<evidence type="ECO:0000256" key="2">
    <source>
        <dbReference type="ARBA" id="ARBA00022448"/>
    </source>
</evidence>
<dbReference type="InterPro" id="IPR038404">
    <property type="entry name" value="TRAP_DctP_sf"/>
</dbReference>
<dbReference type="Pfam" id="PF03480">
    <property type="entry name" value="DctP"/>
    <property type="match status" value="1"/>
</dbReference>
<feature type="chain" id="PRO_5002258525" evidence="4">
    <location>
        <begin position="41"/>
        <end position="347"/>
    </location>
</feature>
<dbReference type="STRING" id="1429043.X474_13870"/>
<proteinExistence type="inferred from homology"/>
<dbReference type="PANTHER" id="PTHR33376">
    <property type="match status" value="1"/>
</dbReference>
<comment type="similarity">
    <text evidence="1">Belongs to the bacterial solute-binding protein 7 family.</text>
</comment>
<comment type="caution">
    <text evidence="5">The sequence shown here is derived from an EMBL/GenBank/DDBJ whole genome shotgun (WGS) entry which is preliminary data.</text>
</comment>
<evidence type="ECO:0000256" key="1">
    <source>
        <dbReference type="ARBA" id="ARBA00009023"/>
    </source>
</evidence>